<dbReference type="RefSeq" id="WP_211145115.1">
    <property type="nucleotide sequence ID" value="NZ_JAEEGB010000059.1"/>
</dbReference>
<evidence type="ECO:0000256" key="1">
    <source>
        <dbReference type="ARBA" id="ARBA00022448"/>
    </source>
</evidence>
<organism evidence="3 4">
    <name type="scientific">Clostridium aciditolerans</name>
    <dbReference type="NCBI Taxonomy" id="339861"/>
    <lineage>
        <taxon>Bacteria</taxon>
        <taxon>Bacillati</taxon>
        <taxon>Bacillota</taxon>
        <taxon>Clostridia</taxon>
        <taxon>Eubacteriales</taxon>
        <taxon>Clostridiaceae</taxon>
        <taxon>Clostridium</taxon>
    </lineage>
</organism>
<sequence>MQSSYRVIKSSSVVSYKPKEIVTEFEEKEEVKQKEQSETNARMFIDSYENLTKTMVENARKQSDRILSAAYAEAEKIEKEAYEKGYSLGNETGYNDGFNKAYEDGYKSNLDKALAEAEIIKNNADNILKSCIEEKDRYLKEKEAEIKNLIINCIENILKREVKDKESLDSLVFETLSEIKNSKNIIIKSNKIYCEEFSKNIELWKEQIPLRGEVFIIPDDSVEEGSAIIERDNGKIVVSAQIAMEKVREIFSSVE</sequence>
<keyword evidence="3" id="KW-0969">Cilium</keyword>
<dbReference type="PANTHER" id="PTHR34982:SF1">
    <property type="entry name" value="FLAGELLAR ASSEMBLY PROTEIN FLIH"/>
    <property type="match status" value="1"/>
</dbReference>
<dbReference type="Proteomes" id="UP000622687">
    <property type="component" value="Unassembled WGS sequence"/>
</dbReference>
<evidence type="ECO:0000313" key="4">
    <source>
        <dbReference type="Proteomes" id="UP000622687"/>
    </source>
</evidence>
<comment type="caution">
    <text evidence="3">The sequence shown here is derived from an EMBL/GenBank/DDBJ whole genome shotgun (WGS) entry which is preliminary data.</text>
</comment>
<dbReference type="GO" id="GO:0005829">
    <property type="term" value="C:cytosol"/>
    <property type="evidence" value="ECO:0007669"/>
    <property type="project" value="TreeGrafter"/>
</dbReference>
<keyword evidence="2" id="KW-0653">Protein transport</keyword>
<evidence type="ECO:0000256" key="2">
    <source>
        <dbReference type="ARBA" id="ARBA00022927"/>
    </source>
</evidence>
<dbReference type="GO" id="GO:0015031">
    <property type="term" value="P:protein transport"/>
    <property type="evidence" value="ECO:0007669"/>
    <property type="project" value="UniProtKB-KW"/>
</dbReference>
<proteinExistence type="predicted"/>
<keyword evidence="4" id="KW-1185">Reference proteome</keyword>
<dbReference type="EMBL" id="JAEEGB010000059">
    <property type="protein sequence ID" value="MBI6875783.1"/>
    <property type="molecule type" value="Genomic_DNA"/>
</dbReference>
<keyword evidence="1" id="KW-0813">Transport</keyword>
<name>A0A934I3V0_9CLOT</name>
<keyword evidence="3" id="KW-0282">Flagellum</keyword>
<dbReference type="PANTHER" id="PTHR34982">
    <property type="entry name" value="YOP PROTEINS TRANSLOCATION PROTEIN L"/>
    <property type="match status" value="1"/>
</dbReference>
<protein>
    <submittedName>
        <fullName evidence="3">Flagellar assembly protein FliH</fullName>
    </submittedName>
</protein>
<reference evidence="3" key="1">
    <citation type="submission" date="2020-12" db="EMBL/GenBank/DDBJ databases">
        <title>Clostridium thailandense sp. nov., a novel acetogenic bacterium isolated from peat land soil in Thailand.</title>
        <authorList>
            <person name="Chaikitkaew S."/>
            <person name="Birkeland N.K."/>
        </authorList>
    </citation>
    <scope>NUCLEOTIDE SEQUENCE</scope>
    <source>
        <strain evidence="3">DSM 17425</strain>
    </source>
</reference>
<dbReference type="InterPro" id="IPR051472">
    <property type="entry name" value="T3SS_Stator/FliH"/>
</dbReference>
<gene>
    <name evidence="3" type="ORF">I6U51_24295</name>
</gene>
<accession>A0A934I3V0</accession>
<evidence type="ECO:0000313" key="3">
    <source>
        <dbReference type="EMBL" id="MBI6875783.1"/>
    </source>
</evidence>
<dbReference type="AlphaFoldDB" id="A0A934I3V0"/>
<keyword evidence="3" id="KW-0966">Cell projection</keyword>